<feature type="compositionally biased region" description="Basic and acidic residues" evidence="1">
    <location>
        <begin position="92"/>
        <end position="103"/>
    </location>
</feature>
<gene>
    <name evidence="2" type="ORF">E2C01_083729</name>
</gene>
<dbReference type="EMBL" id="VSRR010079000">
    <property type="protein sequence ID" value="MPC88808.1"/>
    <property type="molecule type" value="Genomic_DNA"/>
</dbReference>
<feature type="region of interest" description="Disordered" evidence="1">
    <location>
        <begin position="80"/>
        <end position="103"/>
    </location>
</feature>
<dbReference type="AlphaFoldDB" id="A0A5B7J7B6"/>
<evidence type="ECO:0000313" key="3">
    <source>
        <dbReference type="Proteomes" id="UP000324222"/>
    </source>
</evidence>
<evidence type="ECO:0000256" key="1">
    <source>
        <dbReference type="SAM" id="MobiDB-lite"/>
    </source>
</evidence>
<proteinExistence type="predicted"/>
<evidence type="ECO:0000313" key="2">
    <source>
        <dbReference type="EMBL" id="MPC88808.1"/>
    </source>
</evidence>
<name>A0A5B7J7B6_PORTR</name>
<reference evidence="2 3" key="1">
    <citation type="submission" date="2019-05" db="EMBL/GenBank/DDBJ databases">
        <title>Another draft genome of Portunus trituberculatus and its Hox gene families provides insights of decapod evolution.</title>
        <authorList>
            <person name="Jeong J.-H."/>
            <person name="Song I."/>
            <person name="Kim S."/>
            <person name="Choi T."/>
            <person name="Kim D."/>
            <person name="Ryu S."/>
            <person name="Kim W."/>
        </authorList>
    </citation>
    <scope>NUCLEOTIDE SEQUENCE [LARGE SCALE GENOMIC DNA]</scope>
    <source>
        <tissue evidence="2">Muscle</tissue>
    </source>
</reference>
<dbReference type="Proteomes" id="UP000324222">
    <property type="component" value="Unassembled WGS sequence"/>
</dbReference>
<accession>A0A5B7J7B6</accession>
<keyword evidence="3" id="KW-1185">Reference proteome</keyword>
<feature type="region of interest" description="Disordered" evidence="1">
    <location>
        <begin position="1"/>
        <end position="26"/>
    </location>
</feature>
<protein>
    <submittedName>
        <fullName evidence="2">Uncharacterized protein</fullName>
    </submittedName>
</protein>
<comment type="caution">
    <text evidence="2">The sequence shown here is derived from an EMBL/GenBank/DDBJ whole genome shotgun (WGS) entry which is preliminary data.</text>
</comment>
<organism evidence="2 3">
    <name type="scientific">Portunus trituberculatus</name>
    <name type="common">Swimming crab</name>
    <name type="synonym">Neptunus trituberculatus</name>
    <dbReference type="NCBI Taxonomy" id="210409"/>
    <lineage>
        <taxon>Eukaryota</taxon>
        <taxon>Metazoa</taxon>
        <taxon>Ecdysozoa</taxon>
        <taxon>Arthropoda</taxon>
        <taxon>Crustacea</taxon>
        <taxon>Multicrustacea</taxon>
        <taxon>Malacostraca</taxon>
        <taxon>Eumalacostraca</taxon>
        <taxon>Eucarida</taxon>
        <taxon>Decapoda</taxon>
        <taxon>Pleocyemata</taxon>
        <taxon>Brachyura</taxon>
        <taxon>Eubrachyura</taxon>
        <taxon>Portunoidea</taxon>
        <taxon>Portunidae</taxon>
        <taxon>Portuninae</taxon>
        <taxon>Portunus</taxon>
    </lineage>
</organism>
<sequence>MQAEPKHAQSPLLTFNSLGSPKADGRWLVREEEEEKRGWMMEVTERLPHRQVENTYGRWMLYIDLRKLRAEMFLVSSRHMRRGEGGMPGTKRGQDGSEMRPQR</sequence>